<comment type="caution">
    <text evidence="1">The sequence shown here is derived from an EMBL/GenBank/DDBJ whole genome shotgun (WGS) entry which is preliminary data.</text>
</comment>
<keyword evidence="2" id="KW-1185">Reference proteome</keyword>
<gene>
    <name evidence="1" type="ORF">BJX68DRAFT_247670</name>
</gene>
<protein>
    <recommendedName>
        <fullName evidence="3">Secreted protein</fullName>
    </recommendedName>
</protein>
<proteinExistence type="predicted"/>
<name>A0ABR4JHN7_9EURO</name>
<reference evidence="1 2" key="1">
    <citation type="submission" date="2024-07" db="EMBL/GenBank/DDBJ databases">
        <title>Section-level genome sequencing and comparative genomics of Aspergillus sections Usti and Cavernicolus.</title>
        <authorList>
            <consortium name="Lawrence Berkeley National Laboratory"/>
            <person name="Nybo J.L."/>
            <person name="Vesth T.C."/>
            <person name="Theobald S."/>
            <person name="Frisvad J.C."/>
            <person name="Larsen T.O."/>
            <person name="Kjaerboelling I."/>
            <person name="Rothschild-Mancinelli K."/>
            <person name="Lyhne E.K."/>
            <person name="Kogle M.E."/>
            <person name="Barry K."/>
            <person name="Clum A."/>
            <person name="Na H."/>
            <person name="Ledsgaard L."/>
            <person name="Lin J."/>
            <person name="Lipzen A."/>
            <person name="Kuo A."/>
            <person name="Riley R."/>
            <person name="Mondo S."/>
            <person name="LaButti K."/>
            <person name="Haridas S."/>
            <person name="Pangalinan J."/>
            <person name="Salamov A.A."/>
            <person name="Simmons B.A."/>
            <person name="Magnuson J.K."/>
            <person name="Chen J."/>
            <person name="Drula E."/>
            <person name="Henrissat B."/>
            <person name="Wiebenga A."/>
            <person name="Lubbers R.J."/>
            <person name="Gomes A.C."/>
            <person name="Macurrencykelacurrency M.R."/>
            <person name="Stajich J."/>
            <person name="Grigoriev I.V."/>
            <person name="Mortensen U.H."/>
            <person name="De vries R.P."/>
            <person name="Baker S.E."/>
            <person name="Andersen M.R."/>
        </authorList>
    </citation>
    <scope>NUCLEOTIDE SEQUENCE [LARGE SCALE GENOMIC DNA]</scope>
    <source>
        <strain evidence="1 2">CBS 756.74</strain>
    </source>
</reference>
<dbReference type="Proteomes" id="UP001610444">
    <property type="component" value="Unassembled WGS sequence"/>
</dbReference>
<evidence type="ECO:0000313" key="2">
    <source>
        <dbReference type="Proteomes" id="UP001610444"/>
    </source>
</evidence>
<accession>A0ABR4JHN7</accession>
<dbReference type="RefSeq" id="XP_070893608.1">
    <property type="nucleotide sequence ID" value="XM_071041810.1"/>
</dbReference>
<sequence>MAIWCLRWRRSLARPAKEAFLRVSVLSALLSFRCLLKMLETAQFQWASCARCGIWTRAVNCQDNLRKTGSGAVRDRDWPLRGARTFVVDSNNRG</sequence>
<dbReference type="GeneID" id="98156974"/>
<organism evidence="1 2">
    <name type="scientific">Aspergillus pseudodeflectus</name>
    <dbReference type="NCBI Taxonomy" id="176178"/>
    <lineage>
        <taxon>Eukaryota</taxon>
        <taxon>Fungi</taxon>
        <taxon>Dikarya</taxon>
        <taxon>Ascomycota</taxon>
        <taxon>Pezizomycotina</taxon>
        <taxon>Eurotiomycetes</taxon>
        <taxon>Eurotiomycetidae</taxon>
        <taxon>Eurotiales</taxon>
        <taxon>Aspergillaceae</taxon>
        <taxon>Aspergillus</taxon>
        <taxon>Aspergillus subgen. Nidulantes</taxon>
    </lineage>
</organism>
<evidence type="ECO:0008006" key="3">
    <source>
        <dbReference type="Google" id="ProtNLM"/>
    </source>
</evidence>
<dbReference type="EMBL" id="JBFXLR010000073">
    <property type="protein sequence ID" value="KAL2839565.1"/>
    <property type="molecule type" value="Genomic_DNA"/>
</dbReference>
<evidence type="ECO:0000313" key="1">
    <source>
        <dbReference type="EMBL" id="KAL2839565.1"/>
    </source>
</evidence>